<keyword evidence="1" id="KW-0732">Signal</keyword>
<accession>A0A9N9TWG1</accession>
<evidence type="ECO:0000313" key="3">
    <source>
        <dbReference type="Proteomes" id="UP001153712"/>
    </source>
</evidence>
<dbReference type="AlphaFoldDB" id="A0A9N9TWG1"/>
<evidence type="ECO:0000313" key="2">
    <source>
        <dbReference type="EMBL" id="CAG9863644.1"/>
    </source>
</evidence>
<keyword evidence="3" id="KW-1185">Reference proteome</keyword>
<feature type="chain" id="PRO_5040253490" description="Secreted protein" evidence="1">
    <location>
        <begin position="22"/>
        <end position="70"/>
    </location>
</feature>
<dbReference type="Proteomes" id="UP001153712">
    <property type="component" value="Chromosome 7"/>
</dbReference>
<evidence type="ECO:0000256" key="1">
    <source>
        <dbReference type="SAM" id="SignalP"/>
    </source>
</evidence>
<protein>
    <recommendedName>
        <fullName evidence="4">Secreted protein</fullName>
    </recommendedName>
</protein>
<dbReference type="EMBL" id="OU900100">
    <property type="protein sequence ID" value="CAG9863644.1"/>
    <property type="molecule type" value="Genomic_DNA"/>
</dbReference>
<organism evidence="2 3">
    <name type="scientific">Phyllotreta striolata</name>
    <name type="common">Striped flea beetle</name>
    <name type="synonym">Crioceris striolata</name>
    <dbReference type="NCBI Taxonomy" id="444603"/>
    <lineage>
        <taxon>Eukaryota</taxon>
        <taxon>Metazoa</taxon>
        <taxon>Ecdysozoa</taxon>
        <taxon>Arthropoda</taxon>
        <taxon>Hexapoda</taxon>
        <taxon>Insecta</taxon>
        <taxon>Pterygota</taxon>
        <taxon>Neoptera</taxon>
        <taxon>Endopterygota</taxon>
        <taxon>Coleoptera</taxon>
        <taxon>Polyphaga</taxon>
        <taxon>Cucujiformia</taxon>
        <taxon>Chrysomeloidea</taxon>
        <taxon>Chrysomelidae</taxon>
        <taxon>Galerucinae</taxon>
        <taxon>Alticini</taxon>
        <taxon>Phyllotreta</taxon>
    </lineage>
</organism>
<evidence type="ECO:0008006" key="4">
    <source>
        <dbReference type="Google" id="ProtNLM"/>
    </source>
</evidence>
<sequence length="70" mass="7738">MVKFLLAILLIFFNNKDTATSTNLTMQDRFSDGTSTVFLSFLLRHLLLAKAFYAAQTTETGTSLCCGVPK</sequence>
<proteinExistence type="predicted"/>
<gene>
    <name evidence="2" type="ORF">PHYEVI_LOCUS9930</name>
</gene>
<name>A0A9N9TWG1_PHYSR</name>
<feature type="signal peptide" evidence="1">
    <location>
        <begin position="1"/>
        <end position="21"/>
    </location>
</feature>
<reference evidence="2" key="1">
    <citation type="submission" date="2022-01" db="EMBL/GenBank/DDBJ databases">
        <authorList>
            <person name="King R."/>
        </authorList>
    </citation>
    <scope>NUCLEOTIDE SEQUENCE</scope>
</reference>